<name>A0A438DFT1_VITVI</name>
<reference evidence="2 3" key="1">
    <citation type="journal article" date="2018" name="PLoS Genet.">
        <title>Population sequencing reveals clonal diversity and ancestral inbreeding in the grapevine cultivar Chardonnay.</title>
        <authorList>
            <person name="Roach M.J."/>
            <person name="Johnson D.L."/>
            <person name="Bohlmann J."/>
            <person name="van Vuuren H.J."/>
            <person name="Jones S.J."/>
            <person name="Pretorius I.S."/>
            <person name="Schmidt S.A."/>
            <person name="Borneman A.R."/>
        </authorList>
    </citation>
    <scope>NUCLEOTIDE SEQUENCE [LARGE SCALE GENOMIC DNA]</scope>
    <source>
        <strain evidence="3">cv. Chardonnay</strain>
        <tissue evidence="2">Leaf</tissue>
    </source>
</reference>
<protein>
    <submittedName>
        <fullName evidence="2">Uncharacterized protein</fullName>
    </submittedName>
</protein>
<dbReference type="EMBL" id="QGNW01001643">
    <property type="protein sequence ID" value="RVW34345.1"/>
    <property type="molecule type" value="Genomic_DNA"/>
</dbReference>
<comment type="caution">
    <text evidence="2">The sequence shown here is derived from an EMBL/GenBank/DDBJ whole genome shotgun (WGS) entry which is preliminary data.</text>
</comment>
<keyword evidence="1" id="KW-0472">Membrane</keyword>
<dbReference type="Proteomes" id="UP000288805">
    <property type="component" value="Unassembled WGS sequence"/>
</dbReference>
<evidence type="ECO:0000313" key="3">
    <source>
        <dbReference type="Proteomes" id="UP000288805"/>
    </source>
</evidence>
<gene>
    <name evidence="2" type="ORF">CK203_100991</name>
</gene>
<proteinExistence type="predicted"/>
<feature type="transmembrane region" description="Helical" evidence="1">
    <location>
        <begin position="90"/>
        <end position="106"/>
    </location>
</feature>
<feature type="transmembrane region" description="Helical" evidence="1">
    <location>
        <begin position="20"/>
        <end position="40"/>
    </location>
</feature>
<sequence length="114" mass="13100">MRDPGLYLLQGFLQSSLSFLPYLIALILLQFSLLSSFGILKSLSRLSPLSGWWHTRRLFQLAKMDWVLPRSISDMLLSITYSGFGLSRRGIVLWQAACMALIWVVCRERNAMIF</sequence>
<keyword evidence="1" id="KW-1133">Transmembrane helix</keyword>
<accession>A0A438DFT1</accession>
<organism evidence="2 3">
    <name type="scientific">Vitis vinifera</name>
    <name type="common">Grape</name>
    <dbReference type="NCBI Taxonomy" id="29760"/>
    <lineage>
        <taxon>Eukaryota</taxon>
        <taxon>Viridiplantae</taxon>
        <taxon>Streptophyta</taxon>
        <taxon>Embryophyta</taxon>
        <taxon>Tracheophyta</taxon>
        <taxon>Spermatophyta</taxon>
        <taxon>Magnoliopsida</taxon>
        <taxon>eudicotyledons</taxon>
        <taxon>Gunneridae</taxon>
        <taxon>Pentapetalae</taxon>
        <taxon>rosids</taxon>
        <taxon>Vitales</taxon>
        <taxon>Vitaceae</taxon>
        <taxon>Viteae</taxon>
        <taxon>Vitis</taxon>
    </lineage>
</organism>
<dbReference type="AlphaFoldDB" id="A0A438DFT1"/>
<keyword evidence="1" id="KW-0812">Transmembrane</keyword>
<evidence type="ECO:0000313" key="2">
    <source>
        <dbReference type="EMBL" id="RVW34345.1"/>
    </source>
</evidence>
<evidence type="ECO:0000256" key="1">
    <source>
        <dbReference type="SAM" id="Phobius"/>
    </source>
</evidence>